<dbReference type="CDD" id="cd00338">
    <property type="entry name" value="Ser_Recombinase"/>
    <property type="match status" value="1"/>
</dbReference>
<dbReference type="Gene3D" id="3.40.50.1390">
    <property type="entry name" value="Resolvase, N-terminal catalytic domain"/>
    <property type="match status" value="1"/>
</dbReference>
<evidence type="ECO:0000256" key="1">
    <source>
        <dbReference type="ARBA" id="ARBA00022908"/>
    </source>
</evidence>
<dbReference type="EMBL" id="HQ624979">
    <property type="protein sequence ID" value="AER68060.1"/>
    <property type="molecule type" value="Genomic_DNA"/>
</dbReference>
<evidence type="ECO:0000256" key="4">
    <source>
        <dbReference type="PIRSR" id="PIRSR606118-50"/>
    </source>
</evidence>
<protein>
    <submittedName>
        <fullName evidence="7">Putative resolvase</fullName>
    </submittedName>
</protein>
<dbReference type="PROSITE" id="PS51736">
    <property type="entry name" value="RECOMBINASES_3"/>
    <property type="match status" value="1"/>
</dbReference>
<keyword evidence="3" id="KW-0233">DNA recombination</keyword>
<keyword evidence="2" id="KW-0238">DNA-binding</keyword>
<dbReference type="InterPro" id="IPR006119">
    <property type="entry name" value="Resolv_N"/>
</dbReference>
<dbReference type="PANTHER" id="PTHR30461:SF2">
    <property type="entry name" value="SERINE RECOMBINASE PINE-RELATED"/>
    <property type="match status" value="1"/>
</dbReference>
<evidence type="ECO:0000313" key="7">
    <source>
        <dbReference type="EMBL" id="AER68060.1"/>
    </source>
</evidence>
<reference evidence="7" key="1">
    <citation type="journal article" date="2012" name="FEMS Microbiol. Lett.">
        <title>Construction of Escherichia coli-Arthrobacter-Rhodococcus shuttle vectors based on a cryptic plasmid from Arthrobacter rhombi and investigation of their application for functional screening.</title>
        <authorList>
            <person name="Stanislauskiene R."/>
            <person name="Gasparaviciute R."/>
            <person name="Vaitekunas J."/>
            <person name="Meskiene R."/>
            <person name="Rutkiene R."/>
            <person name="Casaite V."/>
            <person name="Meskys R."/>
        </authorList>
    </citation>
    <scope>NUCLEOTIDE SEQUENCE</scope>
    <source>
        <strain evidence="7">PRH1</strain>
        <plasmid evidence="7">pPRH</plasmid>
    </source>
</reference>
<sequence>MTTADTPLRIIGYVRVSTDKQDISPEVQIQELRAEAARMDYELTIVREDAASAATVSKRPLMVQALADLKAGKYHGLMVSKLDRLSRNMEDGTRLLADSQRQDWRIICLDLGVDTATIMGAGMYNMALNFAEIERKFIGKRTKDAMAKIKETKHVGRPRALPAETSAQVVQLRDSGLTMKAVAERLKADGVPSASGQPDWSVAKVQSALKSLTAKGAYKG</sequence>
<dbReference type="Pfam" id="PF00239">
    <property type="entry name" value="Resolvase"/>
    <property type="match status" value="1"/>
</dbReference>
<dbReference type="PANTHER" id="PTHR30461">
    <property type="entry name" value="DNA-INVERTASE FROM LAMBDOID PROPHAGE"/>
    <property type="match status" value="1"/>
</dbReference>
<dbReference type="PROSITE" id="PS00397">
    <property type="entry name" value="RECOMBINASES_1"/>
    <property type="match status" value="1"/>
</dbReference>
<geneLocation type="plasmid" evidence="7">
    <name>pPRH</name>
</geneLocation>
<name>G8DC60_9MICC</name>
<dbReference type="SMART" id="SM00857">
    <property type="entry name" value="Resolvase"/>
    <property type="match status" value="1"/>
</dbReference>
<dbReference type="InterPro" id="IPR036162">
    <property type="entry name" value="Resolvase-like_N_sf"/>
</dbReference>
<accession>G8DC60</accession>
<dbReference type="SUPFAM" id="SSF53041">
    <property type="entry name" value="Resolvase-like"/>
    <property type="match status" value="1"/>
</dbReference>
<evidence type="ECO:0000256" key="3">
    <source>
        <dbReference type="ARBA" id="ARBA00023172"/>
    </source>
</evidence>
<proteinExistence type="predicted"/>
<organism evidence="7">
    <name type="scientific">Arthrobacter rhombi</name>
    <dbReference type="NCBI Taxonomy" id="71253"/>
    <lineage>
        <taxon>Bacteria</taxon>
        <taxon>Bacillati</taxon>
        <taxon>Actinomycetota</taxon>
        <taxon>Actinomycetes</taxon>
        <taxon>Micrococcales</taxon>
        <taxon>Micrococcaceae</taxon>
        <taxon>Arthrobacter</taxon>
    </lineage>
</organism>
<feature type="active site" description="O-(5'-phospho-DNA)-serine intermediate" evidence="4 5">
    <location>
        <position position="17"/>
    </location>
</feature>
<evidence type="ECO:0000259" key="6">
    <source>
        <dbReference type="PROSITE" id="PS51736"/>
    </source>
</evidence>
<dbReference type="GO" id="GO:0000150">
    <property type="term" value="F:DNA strand exchange activity"/>
    <property type="evidence" value="ECO:0007669"/>
    <property type="project" value="InterPro"/>
</dbReference>
<dbReference type="InterPro" id="IPR006118">
    <property type="entry name" value="Recombinase_CS"/>
</dbReference>
<keyword evidence="1" id="KW-0229">DNA integration</keyword>
<dbReference type="RefSeq" id="WP_014235127.1">
    <property type="nucleotide sequence ID" value="NC_016615.1"/>
</dbReference>
<dbReference type="AlphaFoldDB" id="G8DC60"/>
<evidence type="ECO:0000256" key="2">
    <source>
        <dbReference type="ARBA" id="ARBA00023125"/>
    </source>
</evidence>
<keyword evidence="7" id="KW-0614">Plasmid</keyword>
<dbReference type="GO" id="GO:0015074">
    <property type="term" value="P:DNA integration"/>
    <property type="evidence" value="ECO:0007669"/>
    <property type="project" value="UniProtKB-KW"/>
</dbReference>
<dbReference type="InterPro" id="IPR050639">
    <property type="entry name" value="SSR_resolvase"/>
</dbReference>
<dbReference type="GO" id="GO:0003677">
    <property type="term" value="F:DNA binding"/>
    <property type="evidence" value="ECO:0007669"/>
    <property type="project" value="UniProtKB-KW"/>
</dbReference>
<evidence type="ECO:0000256" key="5">
    <source>
        <dbReference type="PROSITE-ProRule" id="PRU10137"/>
    </source>
</evidence>
<feature type="domain" description="Resolvase/invertase-type recombinase catalytic" evidence="6">
    <location>
        <begin position="9"/>
        <end position="153"/>
    </location>
</feature>